<dbReference type="AlphaFoldDB" id="A0A1J5RZF2"/>
<evidence type="ECO:0000313" key="1">
    <source>
        <dbReference type="EMBL" id="OIR01091.1"/>
    </source>
</evidence>
<comment type="caution">
    <text evidence="1">The sequence shown here is derived from an EMBL/GenBank/DDBJ whole genome shotgun (WGS) entry which is preliminary data.</text>
</comment>
<name>A0A1J5RZF2_9ZZZZ</name>
<sequence length="112" mass="12045">MQFSKRMLLTAAIVPMIVGLNGCASSFIEVRKGTDRVSVADANQIAACQSKGKITVSVLAKVGFITRSAEDVEANLLQMARNNAVDAGADTVVKGESQEFGKRTFDMYKCRP</sequence>
<gene>
    <name evidence="1" type="ORF">GALL_168890</name>
</gene>
<protein>
    <recommendedName>
        <fullName evidence="2">DUF4156 domain-containing protein</fullName>
    </recommendedName>
</protein>
<dbReference type="Pfam" id="PF13698">
    <property type="entry name" value="DUF4156"/>
    <property type="match status" value="1"/>
</dbReference>
<reference evidence="1" key="1">
    <citation type="submission" date="2016-10" db="EMBL/GenBank/DDBJ databases">
        <title>Sequence of Gallionella enrichment culture.</title>
        <authorList>
            <person name="Poehlein A."/>
            <person name="Muehling M."/>
            <person name="Daniel R."/>
        </authorList>
    </citation>
    <scope>NUCLEOTIDE SEQUENCE</scope>
</reference>
<accession>A0A1J5RZF2</accession>
<dbReference type="EMBL" id="MLJW01000088">
    <property type="protein sequence ID" value="OIR01091.1"/>
    <property type="molecule type" value="Genomic_DNA"/>
</dbReference>
<dbReference type="InterPro" id="IPR025294">
    <property type="entry name" value="DUF4156"/>
</dbReference>
<proteinExistence type="predicted"/>
<evidence type="ECO:0008006" key="2">
    <source>
        <dbReference type="Google" id="ProtNLM"/>
    </source>
</evidence>
<organism evidence="1">
    <name type="scientific">mine drainage metagenome</name>
    <dbReference type="NCBI Taxonomy" id="410659"/>
    <lineage>
        <taxon>unclassified sequences</taxon>
        <taxon>metagenomes</taxon>
        <taxon>ecological metagenomes</taxon>
    </lineage>
</organism>